<organism evidence="1 2">
    <name type="scientific">Natrialba taiwanensis DSM 12281</name>
    <dbReference type="NCBI Taxonomy" id="1230458"/>
    <lineage>
        <taxon>Archaea</taxon>
        <taxon>Methanobacteriati</taxon>
        <taxon>Methanobacteriota</taxon>
        <taxon>Stenosarchaea group</taxon>
        <taxon>Halobacteria</taxon>
        <taxon>Halobacteriales</taxon>
        <taxon>Natrialbaceae</taxon>
        <taxon>Natrialba</taxon>
    </lineage>
</organism>
<keyword evidence="2" id="KW-1185">Reference proteome</keyword>
<proteinExistence type="predicted"/>
<dbReference type="EMBL" id="AOIL01000019">
    <property type="protein sequence ID" value="ELY93746.1"/>
    <property type="molecule type" value="Genomic_DNA"/>
</dbReference>
<evidence type="ECO:0000313" key="2">
    <source>
        <dbReference type="Proteomes" id="UP000011648"/>
    </source>
</evidence>
<comment type="caution">
    <text evidence="1">The sequence shown here is derived from an EMBL/GenBank/DDBJ whole genome shotgun (WGS) entry which is preliminary data.</text>
</comment>
<protein>
    <submittedName>
        <fullName evidence="1">Uncharacterized protein</fullName>
    </submittedName>
</protein>
<name>M0A5X6_9EURY</name>
<dbReference type="AlphaFoldDB" id="M0A5X6"/>
<sequence>MDVVTVMWMVAPAEIHAVSVRIVKFVVCSSRPLNINPGGFRTTESVLEQDFQNRRIKVVIKRWRCEWLFSLDNITNREERWPVDRSSE</sequence>
<evidence type="ECO:0000313" key="1">
    <source>
        <dbReference type="EMBL" id="ELY93746.1"/>
    </source>
</evidence>
<accession>M0A5X6</accession>
<reference evidence="1 2" key="1">
    <citation type="journal article" date="2014" name="PLoS Genet.">
        <title>Phylogenetically driven sequencing of extremely halophilic archaea reveals strategies for static and dynamic osmo-response.</title>
        <authorList>
            <person name="Becker E.A."/>
            <person name="Seitzer P.M."/>
            <person name="Tritt A."/>
            <person name="Larsen D."/>
            <person name="Krusor M."/>
            <person name="Yao A.I."/>
            <person name="Wu D."/>
            <person name="Madern D."/>
            <person name="Eisen J.A."/>
            <person name="Darling A.E."/>
            <person name="Facciotti M.T."/>
        </authorList>
    </citation>
    <scope>NUCLEOTIDE SEQUENCE [LARGE SCALE GENOMIC DNA]</scope>
    <source>
        <strain evidence="1 2">DSM 12281</strain>
    </source>
</reference>
<dbReference type="Proteomes" id="UP000011648">
    <property type="component" value="Unassembled WGS sequence"/>
</dbReference>
<gene>
    <name evidence="1" type="ORF">C484_07696</name>
</gene>